<dbReference type="InterPro" id="IPR013216">
    <property type="entry name" value="Methyltransf_11"/>
</dbReference>
<proteinExistence type="predicted"/>
<dbReference type="RefSeq" id="WP_110065242.1">
    <property type="nucleotide sequence ID" value="NZ_QGTW01000006.1"/>
</dbReference>
<comment type="caution">
    <text evidence="2">The sequence shown here is derived from an EMBL/GenBank/DDBJ whole genome shotgun (WGS) entry which is preliminary data.</text>
</comment>
<evidence type="ECO:0000313" key="2">
    <source>
        <dbReference type="EMBL" id="PWW28396.1"/>
    </source>
</evidence>
<dbReference type="Proteomes" id="UP000247150">
    <property type="component" value="Unassembled WGS sequence"/>
</dbReference>
<accession>A0A2V2ZVD3</accession>
<dbReference type="CDD" id="cd02440">
    <property type="entry name" value="AdoMet_MTases"/>
    <property type="match status" value="1"/>
</dbReference>
<evidence type="ECO:0000259" key="1">
    <source>
        <dbReference type="Pfam" id="PF08241"/>
    </source>
</evidence>
<feature type="domain" description="Methyltransferase type 11" evidence="1">
    <location>
        <begin position="37"/>
        <end position="131"/>
    </location>
</feature>
<dbReference type="OrthoDB" id="9772751at2"/>
<protein>
    <submittedName>
        <fullName evidence="2">Methyltransferase family protein</fullName>
    </submittedName>
</protein>
<dbReference type="GO" id="GO:0032259">
    <property type="term" value="P:methylation"/>
    <property type="evidence" value="ECO:0007669"/>
    <property type="project" value="UniProtKB-KW"/>
</dbReference>
<dbReference type="InterPro" id="IPR052356">
    <property type="entry name" value="Thiol_S-MT"/>
</dbReference>
<dbReference type="GO" id="GO:0008757">
    <property type="term" value="F:S-adenosylmethionine-dependent methyltransferase activity"/>
    <property type="evidence" value="ECO:0007669"/>
    <property type="project" value="InterPro"/>
</dbReference>
<dbReference type="SUPFAM" id="SSF53335">
    <property type="entry name" value="S-adenosyl-L-methionine-dependent methyltransferases"/>
    <property type="match status" value="1"/>
</dbReference>
<dbReference type="Gene3D" id="3.40.50.150">
    <property type="entry name" value="Vaccinia Virus protein VP39"/>
    <property type="match status" value="1"/>
</dbReference>
<sequence>MRNFFPSIYDLAMQPLEKRKFQQIRKEILSHATGRILEIGAGTGINFPLYKNAEHVDAIEPNPGMIEQSYTRKAAAAVPIQVHQQSAEGLNFPDDTFDTVVATLVFCTIPDPEKALQEIKRVSKPHAKILFFEHVKMNHPILAFAQEALNPLWKRVCDGCHLNRDTLHTIQESGLQVTNLTSYYKGLFLVVESQNKKAIDLPSR</sequence>
<dbReference type="PANTHER" id="PTHR45036">
    <property type="entry name" value="METHYLTRANSFERASE LIKE 7B"/>
    <property type="match status" value="1"/>
</dbReference>
<name>A0A2V2ZVD3_9BACI</name>
<dbReference type="AlphaFoldDB" id="A0A2V2ZVD3"/>
<dbReference type="Pfam" id="PF08241">
    <property type="entry name" value="Methyltransf_11"/>
    <property type="match status" value="1"/>
</dbReference>
<dbReference type="EMBL" id="QGTW01000006">
    <property type="protein sequence ID" value="PWW28396.1"/>
    <property type="molecule type" value="Genomic_DNA"/>
</dbReference>
<reference evidence="2 3" key="1">
    <citation type="submission" date="2018-05" db="EMBL/GenBank/DDBJ databases">
        <title>Freshwater and sediment microbial communities from various areas in North America, analyzing microbe dynamics in response to fracking.</title>
        <authorList>
            <person name="Lamendella R."/>
        </authorList>
    </citation>
    <scope>NUCLEOTIDE SEQUENCE [LARGE SCALE GENOMIC DNA]</scope>
    <source>
        <strain evidence="2 3">15_TX</strain>
    </source>
</reference>
<dbReference type="PANTHER" id="PTHR45036:SF1">
    <property type="entry name" value="METHYLTRANSFERASE LIKE 7A"/>
    <property type="match status" value="1"/>
</dbReference>
<keyword evidence="2" id="KW-0489">Methyltransferase</keyword>
<evidence type="ECO:0000313" key="3">
    <source>
        <dbReference type="Proteomes" id="UP000247150"/>
    </source>
</evidence>
<keyword evidence="2" id="KW-0808">Transferase</keyword>
<organism evidence="2 3">
    <name type="scientific">Cytobacillus oceanisediminis</name>
    <dbReference type="NCBI Taxonomy" id="665099"/>
    <lineage>
        <taxon>Bacteria</taxon>
        <taxon>Bacillati</taxon>
        <taxon>Bacillota</taxon>
        <taxon>Bacilli</taxon>
        <taxon>Bacillales</taxon>
        <taxon>Bacillaceae</taxon>
        <taxon>Cytobacillus</taxon>
    </lineage>
</organism>
<gene>
    <name evidence="2" type="ORF">DFO73_106212</name>
</gene>
<dbReference type="InterPro" id="IPR029063">
    <property type="entry name" value="SAM-dependent_MTases_sf"/>
</dbReference>